<dbReference type="GO" id="GO:0005938">
    <property type="term" value="C:cell cortex"/>
    <property type="evidence" value="ECO:0007669"/>
    <property type="project" value="TreeGrafter"/>
</dbReference>
<dbReference type="InterPro" id="IPR039867">
    <property type="entry name" value="Furry/Tao3/Mor2"/>
</dbReference>
<keyword evidence="6" id="KW-1185">Reference proteome</keyword>
<organism evidence="5 6">
    <name type="scientific">Apiotrichum porosum</name>
    <dbReference type="NCBI Taxonomy" id="105984"/>
    <lineage>
        <taxon>Eukaryota</taxon>
        <taxon>Fungi</taxon>
        <taxon>Dikarya</taxon>
        <taxon>Basidiomycota</taxon>
        <taxon>Agaricomycotina</taxon>
        <taxon>Tremellomycetes</taxon>
        <taxon>Trichosporonales</taxon>
        <taxon>Trichosporonaceae</taxon>
        <taxon>Apiotrichum</taxon>
    </lineage>
</organism>
<evidence type="ECO:0000313" key="5">
    <source>
        <dbReference type="EMBL" id="RSH77193.1"/>
    </source>
</evidence>
<feature type="region of interest" description="Disordered" evidence="1">
    <location>
        <begin position="2580"/>
        <end position="2611"/>
    </location>
</feature>
<feature type="compositionally biased region" description="Low complexity" evidence="1">
    <location>
        <begin position="220"/>
        <end position="234"/>
    </location>
</feature>
<dbReference type="PANTHER" id="PTHR12295:SF30">
    <property type="entry name" value="PROTEIN FURRY"/>
    <property type="match status" value="1"/>
</dbReference>
<dbReference type="OrthoDB" id="6287725at2759"/>
<dbReference type="GO" id="GO:0030427">
    <property type="term" value="C:site of polarized growth"/>
    <property type="evidence" value="ECO:0007669"/>
    <property type="project" value="TreeGrafter"/>
</dbReference>
<reference evidence="5 6" key="1">
    <citation type="submission" date="2018-11" db="EMBL/GenBank/DDBJ databases">
        <title>Genome sequence of Apiotrichum porosum DSM 27194.</title>
        <authorList>
            <person name="Aliyu H."/>
            <person name="Gorte O."/>
            <person name="Ochsenreither K."/>
        </authorList>
    </citation>
    <scope>NUCLEOTIDE SEQUENCE [LARGE SCALE GENOMIC DNA]</scope>
    <source>
        <strain evidence="5 6">DSM 27194</strain>
    </source>
</reference>
<evidence type="ECO:0000256" key="1">
    <source>
        <dbReference type="SAM" id="MobiDB-lite"/>
    </source>
</evidence>
<protein>
    <submittedName>
        <fullName evidence="5">Cell morphoproteinsis protein PAG1</fullName>
    </submittedName>
</protein>
<dbReference type="RefSeq" id="XP_028472340.1">
    <property type="nucleotide sequence ID" value="XM_028619166.1"/>
</dbReference>
<sequence>METPQSPHTPMWHSPATTTKLRSAPPSPTPTPFYNHIPDWSPPLGVDHPRRRAMMEEIVIPDLDDDDDFVMPPLSRAAFGTPAGSPDSSEIHGYRGDHSFSSESPLPSVPRGGGGGGSVQRPTPVPKSSLGFSASSHDLAALDPPPRLGKQSNGSVTSLGSHHHAHASGSGSGLLNSKSRSFASLKNVFKGTDKGGPPPPPVPSWDSKPPSAGYPTLKNPFSMAPPASPTSSTAIAAFGNRPRANTKASVSSITHYGERNKSVATMHSSQRSFGARSTRSEASSTFRAEDYPMPAMPRIPNRSTPSRAGRQGSDTSMFGSFGRNTSISGDDTLENFGKTPAEEALKVLFNAFREVADSKIKKLLAKPLNSAVSLSAALEPGVDTAFDELLVSLANCARRHARRVLDILSAWCRQQCEPMQTNEVRNLLSQSMGLQLRTEDAAMTLGARKSASARYIYHRALIEIVRVVPPDVLGEDVALNLEHAAFSLFRSERSDENTHRRPISTLLVDFLGELSKTRFLTVSDRFLRELSGLSSIASSKDQEAKIEHILKGVRHLKLRVYPEPDLERAADFVQDLSAFFANAHGSALKCAYAETFTYLLHPVIESATAEVNHPVWSKAIAVVLQRAMLMATKPRYWSVAFPLVVVALGVSPREVFMEHWQGCIDIIAAKSKDRGMRLIGMNAFIRLLWIYLNRCPESSTSTRKRLEPLLRGYFPLHTRQLHPDDLGVEPFVTMLHYVLARQFDYGQELVTEFLRDSVTSRTADGTPGDILHAERAFIAVRAVTHTLRCIAEQRAVVFPTSADFSRFDLDKFSCKPDEPTISDSPEAEEFMKKCGPTLMNVLQSCDRSVGNVLLSSDFITLSAHASSASWESSGDQVTCKHGDVHVAYPKRFNPTFRLLTALLDAVRSLLPIVPNITNFINILCRSTFSADPMTCEVASSTMRRIADDPAHCIVLVDNYRQFVFETRNVFRDHFVGTRLLDSQLVRVVTLWVDMLESLAAHQRTAEKPEPVDISFVHKVEATGLFLLCSSSVNLRKLAHQVFTAASDLIGQNREPSAPFRYSRLVIDVPTISAVLQVYDCNTTEADLVTMRKIATLSSNDRHRLDTHKAATKLMRKIAESDSPKDSALWACLLPAFIAKTADQLPKPVKELQLLIAQTVVRLQNHVAVTASTKPQARPTGVTVNRSVSDGTMLADQWRQYLAVLCATVDSAGVVTQGSRKDQTLSAELLMTPQLFPYLVQTLNWDDRRFQDAAVYALGSIRQSSLRSLSEALVTHVRRLSDSYRNFNSQGGGNFTRRPTAQGALWTAFAHVFRLISPLILEGRSSAYLTNLSSLIQFVKITLGLLADPAYRDDYELQSLRRYFCIVVDNLTTALGQLDSSDRFLGEEHRGAIFKLCYDWCHVGRRPDVAKARESATLQAAADSYRGERDKAQYLDDLQAKTKLLSAAAAEAMASLCLGKLITAADSTPAGQASEHVVDPLTVLRWVRGMLQTSSTAHHDTARKALHALIKYNWGVARLADEVLHQAFGEGEHFSLDSSFFGVVADMIGEGTIKLPPAQLACLSLSKLGHPVSDVRHRAFQLAVWLFHDAADQLAVGALLPAVGSAAPNAYRQAQLEMATRLANLYPNLALPFLAECTARLGQLEAPRRHATLSILPPFLQVLELEADTSKLGPDEIARDHEALSNLTYLVVRFTDDHIDDIRDIIVSFAGSGRARNTTALVKFLFEQGAKRSPDFVQHAQQIISCLANSPAADITFEEIYGFVHPSDMATSAQANVPSSPATSLANLDALFGASQQRSTKPMSQGQMALLFAGELLPHRLSHPALSSRLPTLLHVAFILCDDSNAIMRDQAQRVLFQVLRAMVCNLTNVHTAEAGDQAAIWAAAELKTTALARSRATAFWKTDDAGSPETVFHAPEKMASMVGKILGSLQQLQPKLRQQWGALALDWATSCTIRHLACRSFQVFRILSPDIGPRMVSDVLARLSSTIASSSPEIQAFNNEVMRTFACIVQSISPADMHNYPQIFWCSMTCLTTPYESEFNEVVDLLSHVLDKTNLADPAVVTQLMSFRPKDLTGPPPHLQALLLIGLRSSKTDMMTFDVIRRLTSVPNSELIDSQDDRLVNGFVAALPWMLHSTDLGEPNEELACMATDLAEIAEQQGQAGIARLLTSFARARFRTKDDFIRQAASLLRERLATHALQIVTLLLGFVLNRNDWMRDKALQILKLLLSFPEVRAPLAPHSRELVRPLLRLVSTKHGAQALEILDLPFSTPDPAVPESSDQLFGPFESSGWSIPNANERSEVTRNNVHAVFNTCAVESRAASAHFSVLQFSDLRSGPTNPSQVSLELPSPPMSVPDNASMGDLVGALHSLNQFFDDGLDGGNTSPLAPRRTAAMAHYARGSSSESLGVARIMARGMVRSPSASLSGHSMSGHSGHGHSHSHLSEQVEGYSLEPHRYEPPRFDHRGYATSTDSHSHAGSDTTSLPRIGNGHGTEASNEYIYFPPSNGVQFAQAYGSGSSGASHGHGHGQGNGNGNGFNTAKRGGLYVHAAHKPSFSSESEFGAAASDNVFSLDDSGGEAALKALGDDDILDTPVHRPWNGSDRSRTPSPRDAPV</sequence>
<dbReference type="PANTHER" id="PTHR12295">
    <property type="entry name" value="FURRY-RELATED"/>
    <property type="match status" value="1"/>
</dbReference>
<dbReference type="EMBL" id="RSCE01000017">
    <property type="protein sequence ID" value="RSH77193.1"/>
    <property type="molecule type" value="Genomic_DNA"/>
</dbReference>
<feature type="compositionally biased region" description="Polar residues" evidence="1">
    <location>
        <begin position="263"/>
        <end position="286"/>
    </location>
</feature>
<gene>
    <name evidence="5" type="primary">TAO3</name>
    <name evidence="5" type="ORF">EHS24_003493</name>
</gene>
<dbReference type="Pfam" id="PF14222">
    <property type="entry name" value="MOR2-PAG1_N"/>
    <property type="match status" value="1"/>
</dbReference>
<feature type="compositionally biased region" description="Basic and acidic residues" evidence="1">
    <location>
        <begin position="89"/>
        <end position="100"/>
    </location>
</feature>
<name>A0A427XEK5_9TREE</name>
<dbReference type="GeneID" id="39588036"/>
<feature type="region of interest" description="Disordered" evidence="1">
    <location>
        <begin position="1"/>
        <end position="48"/>
    </location>
</feature>
<feature type="region of interest" description="Disordered" evidence="1">
    <location>
        <begin position="2417"/>
        <end position="2488"/>
    </location>
</feature>
<dbReference type="InterPro" id="IPR016024">
    <property type="entry name" value="ARM-type_fold"/>
</dbReference>
<feature type="domain" description="Cell morphogenesis central region" evidence="4">
    <location>
        <begin position="1534"/>
        <end position="1730"/>
    </location>
</feature>
<evidence type="ECO:0000259" key="3">
    <source>
        <dbReference type="Pfam" id="PF14225"/>
    </source>
</evidence>
<feature type="region of interest" description="Disordered" evidence="1">
    <location>
        <begin position="64"/>
        <end position="234"/>
    </location>
</feature>
<evidence type="ECO:0000259" key="4">
    <source>
        <dbReference type="Pfam" id="PF14228"/>
    </source>
</evidence>
<dbReference type="Proteomes" id="UP000279236">
    <property type="component" value="Unassembled WGS sequence"/>
</dbReference>
<dbReference type="SUPFAM" id="SSF48371">
    <property type="entry name" value="ARM repeat"/>
    <property type="match status" value="2"/>
</dbReference>
<comment type="caution">
    <text evidence="5">The sequence shown here is derived from an EMBL/GenBank/DDBJ whole genome shotgun (WGS) entry which is preliminary data.</text>
</comment>
<evidence type="ECO:0000313" key="6">
    <source>
        <dbReference type="Proteomes" id="UP000279236"/>
    </source>
</evidence>
<dbReference type="Pfam" id="PF14228">
    <property type="entry name" value="MOR2-PAG1_mid"/>
    <property type="match status" value="2"/>
</dbReference>
<feature type="compositionally biased region" description="Basic and acidic residues" evidence="1">
    <location>
        <begin position="2450"/>
        <end position="2463"/>
    </location>
</feature>
<feature type="compositionally biased region" description="Polar residues" evidence="1">
    <location>
        <begin position="2465"/>
        <end position="2481"/>
    </location>
</feature>
<feature type="region of interest" description="Disordered" evidence="1">
    <location>
        <begin position="263"/>
        <end position="320"/>
    </location>
</feature>
<feature type="region of interest" description="Disordered" evidence="1">
    <location>
        <begin position="2510"/>
        <end position="2534"/>
    </location>
</feature>
<feature type="compositionally biased region" description="Polar residues" evidence="1">
    <location>
        <begin position="301"/>
        <end position="320"/>
    </location>
</feature>
<feature type="domain" description="Cell morphogenesis protein C-terminal" evidence="3">
    <location>
        <begin position="2021"/>
        <end position="2266"/>
    </location>
</feature>
<dbReference type="InterPro" id="IPR025481">
    <property type="entry name" value="Cell_Morphogen_C"/>
</dbReference>
<dbReference type="Pfam" id="PF14225">
    <property type="entry name" value="MOR2-PAG1_C"/>
    <property type="match status" value="1"/>
</dbReference>
<accession>A0A427XEK5</accession>
<feature type="domain" description="Cell morphogenesis protein N-terminal" evidence="2">
    <location>
        <begin position="448"/>
        <end position="997"/>
    </location>
</feature>
<dbReference type="InterPro" id="IPR025614">
    <property type="entry name" value="Cell_morpho_N"/>
</dbReference>
<evidence type="ECO:0000259" key="2">
    <source>
        <dbReference type="Pfam" id="PF14222"/>
    </source>
</evidence>
<dbReference type="InterPro" id="IPR029473">
    <property type="entry name" value="MOR2-PAG1_mid"/>
</dbReference>
<dbReference type="STRING" id="105984.A0A427XEK5"/>
<proteinExistence type="predicted"/>
<feature type="compositionally biased region" description="Low complexity" evidence="1">
    <location>
        <begin position="2417"/>
        <end position="2430"/>
    </location>
</feature>
<dbReference type="GO" id="GO:0000902">
    <property type="term" value="P:cell morphogenesis"/>
    <property type="evidence" value="ECO:0007669"/>
    <property type="project" value="InterPro"/>
</dbReference>
<feature type="domain" description="Cell morphogenesis central region" evidence="4">
    <location>
        <begin position="1786"/>
        <end position="1990"/>
    </location>
</feature>